<evidence type="ECO:0000313" key="2">
    <source>
        <dbReference type="Proteomes" id="UP001642484"/>
    </source>
</evidence>
<dbReference type="Proteomes" id="UP001642484">
    <property type="component" value="Unassembled WGS sequence"/>
</dbReference>
<comment type="caution">
    <text evidence="1">The sequence shown here is derived from an EMBL/GenBank/DDBJ whole genome shotgun (WGS) entry which is preliminary data.</text>
</comment>
<sequence>MCSGEFSSLLHSDGRCRCLRQYGQCDIPPVREGMCYTQVSAGGYHSVLLQSDGNAVACGLNRHGQCNSPPVETSGGCYLFEFGKDYILQVDITFKDDAVVLTCLDLAGRSCAFSGSLTWTTGDAPTHCT</sequence>
<dbReference type="Pfam" id="PF13540">
    <property type="entry name" value="RCC1_2"/>
    <property type="match status" value="1"/>
</dbReference>
<evidence type="ECO:0000313" key="1">
    <source>
        <dbReference type="EMBL" id="CAK9027122.1"/>
    </source>
</evidence>
<gene>
    <name evidence="1" type="ORF">CCMP2556_LOCUS16642</name>
</gene>
<dbReference type="PROSITE" id="PS00626">
    <property type="entry name" value="RCC1_2"/>
    <property type="match status" value="1"/>
</dbReference>
<dbReference type="EMBL" id="CAXAMN010008892">
    <property type="protein sequence ID" value="CAK9027122.1"/>
    <property type="molecule type" value="Genomic_DNA"/>
</dbReference>
<organism evidence="1 2">
    <name type="scientific">Durusdinium trenchii</name>
    <dbReference type="NCBI Taxonomy" id="1381693"/>
    <lineage>
        <taxon>Eukaryota</taxon>
        <taxon>Sar</taxon>
        <taxon>Alveolata</taxon>
        <taxon>Dinophyceae</taxon>
        <taxon>Suessiales</taxon>
        <taxon>Symbiodiniaceae</taxon>
        <taxon>Durusdinium</taxon>
    </lineage>
</organism>
<protein>
    <submittedName>
        <fullName evidence="1">Uncharacterized protein</fullName>
    </submittedName>
</protein>
<dbReference type="InterPro" id="IPR000408">
    <property type="entry name" value="Reg_chr_condens"/>
</dbReference>
<accession>A0ABP0KKH4</accession>
<dbReference type="Gene3D" id="2.130.10.30">
    <property type="entry name" value="Regulator of chromosome condensation 1/beta-lactamase-inhibitor protein II"/>
    <property type="match status" value="1"/>
</dbReference>
<keyword evidence="2" id="KW-1185">Reference proteome</keyword>
<dbReference type="SUPFAM" id="SSF50985">
    <property type="entry name" value="RCC1/BLIP-II"/>
    <property type="match status" value="1"/>
</dbReference>
<name>A0ABP0KKH4_9DINO</name>
<proteinExistence type="predicted"/>
<dbReference type="InterPro" id="IPR009091">
    <property type="entry name" value="RCC1/BLIP-II"/>
</dbReference>
<reference evidence="1 2" key="1">
    <citation type="submission" date="2024-02" db="EMBL/GenBank/DDBJ databases">
        <authorList>
            <person name="Chen Y."/>
            <person name="Shah S."/>
            <person name="Dougan E. K."/>
            <person name="Thang M."/>
            <person name="Chan C."/>
        </authorList>
    </citation>
    <scope>NUCLEOTIDE SEQUENCE [LARGE SCALE GENOMIC DNA]</scope>
</reference>